<protein>
    <submittedName>
        <fullName evidence="1">Uncharacterized protein</fullName>
    </submittedName>
</protein>
<dbReference type="EMBL" id="SMKW01000063">
    <property type="protein sequence ID" value="TDD41030.1"/>
    <property type="molecule type" value="Genomic_DNA"/>
</dbReference>
<reference evidence="1 2" key="1">
    <citation type="submission" date="2019-03" db="EMBL/GenBank/DDBJ databases">
        <title>Draft genome sequences of novel Actinobacteria.</title>
        <authorList>
            <person name="Sahin N."/>
            <person name="Ay H."/>
            <person name="Saygin H."/>
        </authorList>
    </citation>
    <scope>NUCLEOTIDE SEQUENCE [LARGE SCALE GENOMIC DNA]</scope>
    <source>
        <strain evidence="1 2">7K502</strain>
    </source>
</reference>
<dbReference type="Proteomes" id="UP000294947">
    <property type="component" value="Unassembled WGS sequence"/>
</dbReference>
<keyword evidence="2" id="KW-1185">Reference proteome</keyword>
<evidence type="ECO:0000313" key="1">
    <source>
        <dbReference type="EMBL" id="TDD41030.1"/>
    </source>
</evidence>
<sequence>MPKQDEINYSEAKVKEIQGKIDQLREDLLNNPDLKDLGMYSDRLLLPGSSPEAQNLRGRVGAFLQAVDKEKQKLLNQTLVDFKLDLDDMDKKFKENEGENQNLADYFSNILNQNKQPESKQTPETGKY</sequence>
<proteinExistence type="predicted"/>
<dbReference type="AlphaFoldDB" id="A0A4R4YAI1"/>
<name>A0A4R4YAI1_9PSEU</name>
<accession>A0A4R4YAI1</accession>
<evidence type="ECO:0000313" key="2">
    <source>
        <dbReference type="Proteomes" id="UP000294947"/>
    </source>
</evidence>
<dbReference type="RefSeq" id="WP_132492576.1">
    <property type="nucleotide sequence ID" value="NZ_SMKW01000063.1"/>
</dbReference>
<gene>
    <name evidence="1" type="ORF">E1288_33875</name>
</gene>
<comment type="caution">
    <text evidence="1">The sequence shown here is derived from an EMBL/GenBank/DDBJ whole genome shotgun (WGS) entry which is preliminary data.</text>
</comment>
<organism evidence="1 2">
    <name type="scientific">Saccharopolyspora elongata</name>
    <dbReference type="NCBI Taxonomy" id="2530387"/>
    <lineage>
        <taxon>Bacteria</taxon>
        <taxon>Bacillati</taxon>
        <taxon>Actinomycetota</taxon>
        <taxon>Actinomycetes</taxon>
        <taxon>Pseudonocardiales</taxon>
        <taxon>Pseudonocardiaceae</taxon>
        <taxon>Saccharopolyspora</taxon>
    </lineage>
</organism>